<evidence type="ECO:0000256" key="2">
    <source>
        <dbReference type="ARBA" id="ARBA00023125"/>
    </source>
</evidence>
<name>A0A366XZB2_9BACI</name>
<dbReference type="GO" id="GO:1901135">
    <property type="term" value="P:carbohydrate derivative metabolic process"/>
    <property type="evidence" value="ECO:0007669"/>
    <property type="project" value="InterPro"/>
</dbReference>
<dbReference type="AlphaFoldDB" id="A0A366XZB2"/>
<keyword evidence="2" id="KW-0238">DNA-binding</keyword>
<proteinExistence type="predicted"/>
<dbReference type="Gene3D" id="1.10.10.10">
    <property type="entry name" value="Winged helix-like DNA-binding domain superfamily/Winged helix DNA-binding domain"/>
    <property type="match status" value="1"/>
</dbReference>
<evidence type="ECO:0000313" key="6">
    <source>
        <dbReference type="EMBL" id="RBW71267.1"/>
    </source>
</evidence>
<dbReference type="InterPro" id="IPR035472">
    <property type="entry name" value="RpiR-like_SIS"/>
</dbReference>
<dbReference type="PANTHER" id="PTHR30514">
    <property type="entry name" value="GLUCOKINASE"/>
    <property type="match status" value="1"/>
</dbReference>
<reference evidence="6 7" key="1">
    <citation type="submission" date="2018-07" db="EMBL/GenBank/DDBJ databases">
        <title>Lottiidibacillus patelloidae gen. nov., sp. nov., isolated from the intestinal tract of a marine limpet and the reclassification of B. taeanensis BH030017T, B. algicola KMM 3737T and B. hwajinpoensis SW-72T as genus Lottiidibacillus.</title>
        <authorList>
            <person name="Liu R."/>
            <person name="Huang Z."/>
        </authorList>
    </citation>
    <scope>NUCLEOTIDE SEQUENCE [LARGE SCALE GENOMIC DNA]</scope>
    <source>
        <strain evidence="6 7">BH030017</strain>
    </source>
</reference>
<accession>A0A366XZB2</accession>
<dbReference type="RefSeq" id="WP_113803972.1">
    <property type="nucleotide sequence ID" value="NZ_QOCW01000001.1"/>
</dbReference>
<dbReference type="InterPro" id="IPR036388">
    <property type="entry name" value="WH-like_DNA-bd_sf"/>
</dbReference>
<keyword evidence="1" id="KW-0805">Transcription regulation</keyword>
<feature type="domain" description="HTH rpiR-type" evidence="4">
    <location>
        <begin position="4"/>
        <end position="80"/>
    </location>
</feature>
<comment type="caution">
    <text evidence="6">The sequence shown here is derived from an EMBL/GenBank/DDBJ whole genome shotgun (WGS) entry which is preliminary data.</text>
</comment>
<dbReference type="Pfam" id="PF01380">
    <property type="entry name" value="SIS"/>
    <property type="match status" value="1"/>
</dbReference>
<dbReference type="GO" id="GO:0097367">
    <property type="term" value="F:carbohydrate derivative binding"/>
    <property type="evidence" value="ECO:0007669"/>
    <property type="project" value="InterPro"/>
</dbReference>
<keyword evidence="7" id="KW-1185">Reference proteome</keyword>
<dbReference type="CDD" id="cd05013">
    <property type="entry name" value="SIS_RpiR"/>
    <property type="match status" value="1"/>
</dbReference>
<evidence type="ECO:0000256" key="1">
    <source>
        <dbReference type="ARBA" id="ARBA00023015"/>
    </source>
</evidence>
<dbReference type="InterPro" id="IPR000281">
    <property type="entry name" value="HTH_RpiR"/>
</dbReference>
<evidence type="ECO:0000259" key="4">
    <source>
        <dbReference type="PROSITE" id="PS51071"/>
    </source>
</evidence>
<sequence length="291" mass="33337">MTEHEVYERMAKKKEKMSKSQKKIAVYLLEHPESAPFLTASKLARNAGVGEATVIRFAVFLGYNGYPDLQRNLQEAMKRKWTSAEKFIQTTDQNEKPQNVWKEVLSDDIQNIKDTLDLIDPDTFQKAIYEIIKAKRIYIIAYRSTQSLGTYLEFYLDLVLQNVELIRQADGVSEHLLGITEDDLVIGFGFSRYTKRTVDLLRYVKDKGAKTLVITDHAKSPLTALGDYSLYTAVEINSFIDSFAAPQSIVNALITGVTRSEQSKVKKRLEQLEELWDSFGVFYEELYESSE</sequence>
<dbReference type="GO" id="GO:0003700">
    <property type="term" value="F:DNA-binding transcription factor activity"/>
    <property type="evidence" value="ECO:0007669"/>
    <property type="project" value="InterPro"/>
</dbReference>
<dbReference type="InterPro" id="IPR047640">
    <property type="entry name" value="RpiR-like"/>
</dbReference>
<dbReference type="PROSITE" id="PS51464">
    <property type="entry name" value="SIS"/>
    <property type="match status" value="1"/>
</dbReference>
<dbReference type="Gene3D" id="3.40.50.10490">
    <property type="entry name" value="Glucose-6-phosphate isomerase like protein, domain 1"/>
    <property type="match status" value="1"/>
</dbReference>
<dbReference type="SUPFAM" id="SSF53697">
    <property type="entry name" value="SIS domain"/>
    <property type="match status" value="1"/>
</dbReference>
<dbReference type="InterPro" id="IPR001347">
    <property type="entry name" value="SIS_dom"/>
</dbReference>
<organism evidence="6 7">
    <name type="scientific">Bacillus taeanensis</name>
    <dbReference type="NCBI Taxonomy" id="273032"/>
    <lineage>
        <taxon>Bacteria</taxon>
        <taxon>Bacillati</taxon>
        <taxon>Bacillota</taxon>
        <taxon>Bacilli</taxon>
        <taxon>Bacillales</taxon>
        <taxon>Bacillaceae</taxon>
        <taxon>Bacillus</taxon>
    </lineage>
</organism>
<dbReference type="PROSITE" id="PS51071">
    <property type="entry name" value="HTH_RPIR"/>
    <property type="match status" value="1"/>
</dbReference>
<evidence type="ECO:0000313" key="7">
    <source>
        <dbReference type="Proteomes" id="UP000253314"/>
    </source>
</evidence>
<dbReference type="InterPro" id="IPR046348">
    <property type="entry name" value="SIS_dom_sf"/>
</dbReference>
<keyword evidence="3" id="KW-0804">Transcription</keyword>
<dbReference type="SUPFAM" id="SSF46689">
    <property type="entry name" value="Homeodomain-like"/>
    <property type="match status" value="1"/>
</dbReference>
<gene>
    <name evidence="6" type="ORF">DS031_00505</name>
</gene>
<dbReference type="InterPro" id="IPR009057">
    <property type="entry name" value="Homeodomain-like_sf"/>
</dbReference>
<dbReference type="GO" id="GO:0003677">
    <property type="term" value="F:DNA binding"/>
    <property type="evidence" value="ECO:0007669"/>
    <property type="project" value="UniProtKB-KW"/>
</dbReference>
<feature type="domain" description="SIS" evidence="5">
    <location>
        <begin position="127"/>
        <end position="266"/>
    </location>
</feature>
<protein>
    <submittedName>
        <fullName evidence="6">MurR/RpiR family transcriptional regulator</fullName>
    </submittedName>
</protein>
<dbReference type="Proteomes" id="UP000253314">
    <property type="component" value="Unassembled WGS sequence"/>
</dbReference>
<dbReference type="Pfam" id="PF01418">
    <property type="entry name" value="HTH_6"/>
    <property type="match status" value="1"/>
</dbReference>
<dbReference type="EMBL" id="QOCW01000001">
    <property type="protein sequence ID" value="RBW71267.1"/>
    <property type="molecule type" value="Genomic_DNA"/>
</dbReference>
<dbReference type="OrthoDB" id="2930at2"/>
<dbReference type="PANTHER" id="PTHR30514:SF18">
    <property type="entry name" value="RPIR-FAMILY TRANSCRIPTIONAL REGULATOR"/>
    <property type="match status" value="1"/>
</dbReference>
<evidence type="ECO:0000256" key="3">
    <source>
        <dbReference type="ARBA" id="ARBA00023163"/>
    </source>
</evidence>
<evidence type="ECO:0000259" key="5">
    <source>
        <dbReference type="PROSITE" id="PS51464"/>
    </source>
</evidence>